<proteinExistence type="predicted"/>
<dbReference type="Proteomes" id="UP000242515">
    <property type="component" value="Unassembled WGS sequence"/>
</dbReference>
<keyword evidence="3" id="KW-1185">Reference proteome</keyword>
<accession>A0A1H9CX47</accession>
<evidence type="ECO:0000256" key="1">
    <source>
        <dbReference type="SAM" id="MobiDB-lite"/>
    </source>
</evidence>
<evidence type="ECO:0000313" key="2">
    <source>
        <dbReference type="EMBL" id="SEQ05173.1"/>
    </source>
</evidence>
<name>A0A1H9CX47_9GAMM</name>
<evidence type="ECO:0008006" key="4">
    <source>
        <dbReference type="Google" id="ProtNLM"/>
    </source>
</evidence>
<feature type="region of interest" description="Disordered" evidence="1">
    <location>
        <begin position="144"/>
        <end position="163"/>
    </location>
</feature>
<feature type="compositionally biased region" description="Basic and acidic residues" evidence="1">
    <location>
        <begin position="147"/>
        <end position="163"/>
    </location>
</feature>
<sequence>MTINKMTLIGQGRPYAQNQEVTMSSLDMVSYINSDRQSKATEEGLEFPCKKYRKLEHRSFMSKVTKVLGDAAAKYFATDTYVNGTGGKVKREIYNFPKREACLMAMSYSYELQAAIYDYMEELDRQRGGYLSHTISELQQIVTAARKHSDEDSSDAGRRLRKRQDDLPLLNKAEYLVESLGQLKLSFGKESGDDK</sequence>
<gene>
    <name evidence="2" type="ORF">SAMN05216522_10125</name>
</gene>
<reference evidence="3" key="1">
    <citation type="submission" date="2016-10" db="EMBL/GenBank/DDBJ databases">
        <authorList>
            <person name="Varghese N."/>
            <person name="Submissions S."/>
        </authorList>
    </citation>
    <scope>NUCLEOTIDE SEQUENCE [LARGE SCALE GENOMIC DNA]</scope>
    <source>
        <strain evidence="3">8N4</strain>
    </source>
</reference>
<evidence type="ECO:0000313" key="3">
    <source>
        <dbReference type="Proteomes" id="UP000242515"/>
    </source>
</evidence>
<dbReference type="EMBL" id="FOGC01000001">
    <property type="protein sequence ID" value="SEQ05173.1"/>
    <property type="molecule type" value="Genomic_DNA"/>
</dbReference>
<dbReference type="AlphaFoldDB" id="A0A1H9CX47"/>
<organism evidence="2 3">
    <name type="scientific">Rosenbergiella nectarea</name>
    <dbReference type="NCBI Taxonomy" id="988801"/>
    <lineage>
        <taxon>Bacteria</taxon>
        <taxon>Pseudomonadati</taxon>
        <taxon>Pseudomonadota</taxon>
        <taxon>Gammaproteobacteria</taxon>
        <taxon>Enterobacterales</taxon>
        <taxon>Erwiniaceae</taxon>
        <taxon>Rosenbergiella</taxon>
    </lineage>
</organism>
<dbReference type="STRING" id="988801.SAMN05216522_10125"/>
<protein>
    <recommendedName>
        <fullName evidence="4">Rha family transcriptional regulator</fullName>
    </recommendedName>
</protein>